<dbReference type="EMBL" id="LT853700">
    <property type="protein sequence ID" value="SMQ53915.1"/>
    <property type="molecule type" value="Genomic_DNA"/>
</dbReference>
<name>A0A1X7S2N6_ZYMT9</name>
<protein>
    <submittedName>
        <fullName evidence="1">Uncharacterized protein</fullName>
    </submittedName>
</protein>
<dbReference type="Proteomes" id="UP000215127">
    <property type="component" value="Chromosome 9"/>
</dbReference>
<dbReference type="AlphaFoldDB" id="A0A1X7S2N6"/>
<reference evidence="1 2" key="1">
    <citation type="submission" date="2016-06" db="EMBL/GenBank/DDBJ databases">
        <authorList>
            <person name="Kjaerup R.B."/>
            <person name="Dalgaard T.S."/>
            <person name="Juul-Madsen H.R."/>
        </authorList>
    </citation>
    <scope>NUCLEOTIDE SEQUENCE [LARGE SCALE GENOMIC DNA]</scope>
</reference>
<gene>
    <name evidence="1" type="ORF">ZT3D7_G9069</name>
</gene>
<evidence type="ECO:0000313" key="2">
    <source>
        <dbReference type="Proteomes" id="UP000215127"/>
    </source>
</evidence>
<accession>A0A1X7S2N6</accession>
<organism evidence="1 2">
    <name type="scientific">Zymoseptoria tritici (strain ST99CH_3D7)</name>
    <dbReference type="NCBI Taxonomy" id="1276538"/>
    <lineage>
        <taxon>Eukaryota</taxon>
        <taxon>Fungi</taxon>
        <taxon>Dikarya</taxon>
        <taxon>Ascomycota</taxon>
        <taxon>Pezizomycotina</taxon>
        <taxon>Dothideomycetes</taxon>
        <taxon>Dothideomycetidae</taxon>
        <taxon>Mycosphaerellales</taxon>
        <taxon>Mycosphaerellaceae</taxon>
        <taxon>Zymoseptoria</taxon>
    </lineage>
</organism>
<keyword evidence="2" id="KW-1185">Reference proteome</keyword>
<sequence>MAEYEDKLFVRLREMPQELFDQIEAYVKTPDPPSGRMINIDNTYTPPPFLQLNEYSRRKSASTYYSTNTFSFTDLQVCWKWLEALKKEHVEQIKTLRFYPSRHPTAQLLRLDAQEAERAVKAALLSAHGKLKAGLQVWQPDDSEDRDKWFFEDKWFVFELVRAPPILSGGVPGSWWTPIIGASQVHALGGHTLAGLPTIPMPPFPSSLIGGQTSWEQSWAVPTEHMRS</sequence>
<evidence type="ECO:0000313" key="1">
    <source>
        <dbReference type="EMBL" id="SMQ53915.1"/>
    </source>
</evidence>
<proteinExistence type="predicted"/>